<gene>
    <name evidence="1" type="ordered locus">Hore_03480</name>
</gene>
<dbReference type="STRING" id="373903.Hore_03480"/>
<dbReference type="RefSeq" id="WP_012635297.1">
    <property type="nucleotide sequence ID" value="NC_011899.1"/>
</dbReference>
<dbReference type="KEGG" id="hor:Hore_03480"/>
<dbReference type="OrthoDB" id="2665329at2"/>
<keyword evidence="2" id="KW-1185">Reference proteome</keyword>
<reference evidence="1 2" key="1">
    <citation type="journal article" date="2009" name="PLoS ONE">
        <title>Genome analysis of the anaerobic thermohalophilic bacterium Halothermothrix orenii.</title>
        <authorList>
            <person name="Mavromatis K."/>
            <person name="Ivanova N."/>
            <person name="Anderson I."/>
            <person name="Lykidis A."/>
            <person name="Hooper S.D."/>
            <person name="Sun H."/>
            <person name="Kunin V."/>
            <person name="Lapidus A."/>
            <person name="Hugenholtz P."/>
            <person name="Patel B."/>
            <person name="Kyrpides N.C."/>
        </authorList>
    </citation>
    <scope>NUCLEOTIDE SEQUENCE [LARGE SCALE GENOMIC DNA]</scope>
    <source>
        <strain evidence="2">H 168 / OCM 544 / DSM 9562</strain>
    </source>
</reference>
<dbReference type="Proteomes" id="UP000000719">
    <property type="component" value="Chromosome"/>
</dbReference>
<accession>B8D1N2</accession>
<name>B8D1N2_HALOH</name>
<organism evidence="1 2">
    <name type="scientific">Halothermothrix orenii (strain H 168 / OCM 544 / DSM 9562)</name>
    <dbReference type="NCBI Taxonomy" id="373903"/>
    <lineage>
        <taxon>Bacteria</taxon>
        <taxon>Bacillati</taxon>
        <taxon>Bacillota</taxon>
        <taxon>Clostridia</taxon>
        <taxon>Halanaerobiales</taxon>
        <taxon>Halothermotrichaceae</taxon>
        <taxon>Halothermothrix</taxon>
    </lineage>
</organism>
<evidence type="ECO:0000313" key="2">
    <source>
        <dbReference type="Proteomes" id="UP000000719"/>
    </source>
</evidence>
<evidence type="ECO:0000313" key="1">
    <source>
        <dbReference type="EMBL" id="ACL69109.1"/>
    </source>
</evidence>
<dbReference type="EMBL" id="CP001098">
    <property type="protein sequence ID" value="ACL69109.1"/>
    <property type="molecule type" value="Genomic_DNA"/>
</dbReference>
<protein>
    <submittedName>
        <fullName evidence="1">Uncharacterized protein</fullName>
    </submittedName>
</protein>
<sequence>MTGYEIINESEKIGYKLELRPGPKIGLSLKPGYNPDPQEAERLINKLKANKENVIEYLQLDDKAAFNKYIEELREQNRYDPRPDLSEDSELWQTVLKEAEKQDKQVYSNLHGCRCGGARLKTEKGQLKLIPAIGPDQFWKNKEEWDQDRKEFLLPYASDIKEIFIKVQRKCC</sequence>
<proteinExistence type="predicted"/>
<dbReference type="eggNOG" id="ENOG50324N9">
    <property type="taxonomic scope" value="Bacteria"/>
</dbReference>
<dbReference type="HOGENOM" id="CLU_1553148_0_0_9"/>
<dbReference type="AlphaFoldDB" id="B8D1N2"/>